<dbReference type="Proteomes" id="UP000823872">
    <property type="component" value="Chromosome D4"/>
</dbReference>
<name>A0ABI7X9B2_FELCA</name>
<proteinExistence type="inferred from homology"/>
<keyword evidence="2 7" id="KW-0808">Transferase</keyword>
<comment type="catalytic activity">
    <reaction evidence="7">
        <text>L-cysteinyl-[protein] + hexadecanoyl-CoA = S-hexadecanoyl-L-cysteinyl-[protein] + CoA</text>
        <dbReference type="Rhea" id="RHEA:36683"/>
        <dbReference type="Rhea" id="RHEA-COMP:10131"/>
        <dbReference type="Rhea" id="RHEA-COMP:11032"/>
        <dbReference type="ChEBI" id="CHEBI:29950"/>
        <dbReference type="ChEBI" id="CHEBI:57287"/>
        <dbReference type="ChEBI" id="CHEBI:57379"/>
        <dbReference type="ChEBI" id="CHEBI:74151"/>
        <dbReference type="EC" id="2.3.1.225"/>
    </reaction>
</comment>
<protein>
    <recommendedName>
        <fullName evidence="7">Palmitoyltransferase</fullName>
        <ecNumber evidence="7">2.3.1.225</ecNumber>
    </recommendedName>
</protein>
<dbReference type="InterPro" id="IPR001594">
    <property type="entry name" value="Palmitoyltrfase_DHHC"/>
</dbReference>
<reference evidence="9" key="2">
    <citation type="submission" date="2025-08" db="UniProtKB">
        <authorList>
            <consortium name="Ensembl"/>
        </authorList>
    </citation>
    <scope>IDENTIFICATION</scope>
    <source>
        <strain evidence="9">breed Abyssinian</strain>
    </source>
</reference>
<evidence type="ECO:0000256" key="1">
    <source>
        <dbReference type="ARBA" id="ARBA00004141"/>
    </source>
</evidence>
<evidence type="ECO:0000256" key="6">
    <source>
        <dbReference type="ARBA" id="ARBA00023315"/>
    </source>
</evidence>
<dbReference type="EC" id="2.3.1.225" evidence="7"/>
<dbReference type="Pfam" id="PF01529">
    <property type="entry name" value="DHHC"/>
    <property type="match status" value="1"/>
</dbReference>
<evidence type="ECO:0000259" key="8">
    <source>
        <dbReference type="Pfam" id="PF01529"/>
    </source>
</evidence>
<evidence type="ECO:0000256" key="2">
    <source>
        <dbReference type="ARBA" id="ARBA00022679"/>
    </source>
</evidence>
<gene>
    <name evidence="9" type="primary">ZDHHC21</name>
</gene>
<feature type="transmembrane region" description="Helical" evidence="7">
    <location>
        <begin position="138"/>
        <end position="159"/>
    </location>
</feature>
<evidence type="ECO:0000313" key="10">
    <source>
        <dbReference type="Proteomes" id="UP000823872"/>
    </source>
</evidence>
<dbReference type="PANTHER" id="PTHR22883">
    <property type="entry name" value="ZINC FINGER DHHC DOMAIN CONTAINING PROTEIN"/>
    <property type="match status" value="1"/>
</dbReference>
<comment type="domain">
    <text evidence="7">The DHHC domain is required for palmitoyltransferase activity.</text>
</comment>
<dbReference type="PANTHER" id="PTHR22883:SF11">
    <property type="entry name" value="PALMITOYLTRANSFERASE ZDHHC21"/>
    <property type="match status" value="1"/>
</dbReference>
<comment type="similarity">
    <text evidence="7">Belongs to the DHHC palmitoyltransferase family.</text>
</comment>
<keyword evidence="6 7" id="KW-0012">Acyltransferase</keyword>
<evidence type="ECO:0000256" key="4">
    <source>
        <dbReference type="ARBA" id="ARBA00022989"/>
    </source>
</evidence>
<feature type="transmembrane region" description="Helical" evidence="7">
    <location>
        <begin position="43"/>
        <end position="65"/>
    </location>
</feature>
<evidence type="ECO:0000313" key="9">
    <source>
        <dbReference type="Ensembl" id="ENSFCTP00005018511.1"/>
    </source>
</evidence>
<sequence length="286" mass="33349">MGLRIHFVVDPHGWCCMGLIVFVWLYNIVLIPKIVLFPHYEEGHIPGILIIIFYGIAIFCLVALVRASITDPGRLPENPKIPHGEREFWELCNKCNLMRPKRSHHCSRCGHCVRRMDHHCPWINNCVGEDNHWLFLQLCFYTELLTSYALMFSFCHYYYFLPLKKRNLDLFVVRHELAIMRLAAFMGITMLVGITGLFYTQLIGIITRLPISTRVPMQDLWLRMKPKSIWLQTHFCLPGKQSNRRTRGMNATKCTRMVESISDGGPAPRLRVNENTAHWPLFRIPA</sequence>
<evidence type="ECO:0000256" key="3">
    <source>
        <dbReference type="ARBA" id="ARBA00022692"/>
    </source>
</evidence>
<feature type="transmembrane region" description="Helical" evidence="7">
    <location>
        <begin position="12"/>
        <end position="31"/>
    </location>
</feature>
<feature type="domain" description="Palmitoyltransferase DHHC" evidence="8">
    <location>
        <begin position="89"/>
        <end position="207"/>
    </location>
</feature>
<feature type="transmembrane region" description="Helical" evidence="7">
    <location>
        <begin position="179"/>
        <end position="199"/>
    </location>
</feature>
<reference evidence="9" key="3">
    <citation type="submission" date="2025-09" db="UniProtKB">
        <authorList>
            <consortium name="Ensembl"/>
        </authorList>
    </citation>
    <scope>IDENTIFICATION</scope>
    <source>
        <strain evidence="9">breed Abyssinian</strain>
    </source>
</reference>
<keyword evidence="4 7" id="KW-1133">Transmembrane helix</keyword>
<accession>A0ABI7X9B2</accession>
<dbReference type="PROSITE" id="PS50216">
    <property type="entry name" value="DHHC"/>
    <property type="match status" value="1"/>
</dbReference>
<organism evidence="9 10">
    <name type="scientific">Felis catus</name>
    <name type="common">Cat</name>
    <name type="synonym">Felis silvestris catus</name>
    <dbReference type="NCBI Taxonomy" id="9685"/>
    <lineage>
        <taxon>Eukaryota</taxon>
        <taxon>Metazoa</taxon>
        <taxon>Chordata</taxon>
        <taxon>Craniata</taxon>
        <taxon>Vertebrata</taxon>
        <taxon>Euteleostomi</taxon>
        <taxon>Mammalia</taxon>
        <taxon>Eutheria</taxon>
        <taxon>Laurasiatheria</taxon>
        <taxon>Carnivora</taxon>
        <taxon>Feliformia</taxon>
        <taxon>Felidae</taxon>
        <taxon>Felinae</taxon>
        <taxon>Felis</taxon>
    </lineage>
</organism>
<dbReference type="InterPro" id="IPR039859">
    <property type="entry name" value="PFA4/ZDH16/20/ERF2-like"/>
</dbReference>
<dbReference type="GeneTree" id="ENSGT00940000158006"/>
<reference evidence="9 10" key="1">
    <citation type="submission" date="2021-02" db="EMBL/GenBank/DDBJ databases">
        <title>Safari Cat Assemblies.</title>
        <authorList>
            <person name="Bredemeyer K.R."/>
            <person name="Murphy W.J."/>
        </authorList>
    </citation>
    <scope>NUCLEOTIDE SEQUENCE [LARGE SCALE GENOMIC DNA]</scope>
</reference>
<keyword evidence="5 7" id="KW-0472">Membrane</keyword>
<dbReference type="Ensembl" id="ENSFCTT00005028415.1">
    <property type="protein sequence ID" value="ENSFCTP00005018511.1"/>
    <property type="gene ID" value="ENSFCTG00005010144.1"/>
</dbReference>
<evidence type="ECO:0000256" key="5">
    <source>
        <dbReference type="ARBA" id="ARBA00023136"/>
    </source>
</evidence>
<evidence type="ECO:0000256" key="7">
    <source>
        <dbReference type="RuleBase" id="RU079119"/>
    </source>
</evidence>
<keyword evidence="3 7" id="KW-0812">Transmembrane</keyword>
<keyword evidence="10" id="KW-1185">Reference proteome</keyword>
<comment type="subcellular location">
    <subcellularLocation>
        <location evidence="1">Membrane</location>
        <topology evidence="1">Multi-pass membrane protein</topology>
    </subcellularLocation>
</comment>